<dbReference type="PANTHER" id="PTHR43004:SF19">
    <property type="entry name" value="BINDING MONOOXYGENASE, PUTATIVE (JCVI)-RELATED"/>
    <property type="match status" value="1"/>
</dbReference>
<comment type="caution">
    <text evidence="5">The sequence shown here is derived from an EMBL/GenBank/DDBJ whole genome shotgun (WGS) entry which is preliminary data.</text>
</comment>
<sequence length="400" mass="43902">MTSKANSRVLICGAGPVGLTAALVLCRRGVPCIILERREQLNTASKASTFHPPTLEILEELGLLGQMLQQGCLADRIQYRHVDGTVFAEFNQGILANDTRCPFRMHLEQSAITPLLLKNALDTGLAEIRFGAEVVKVGTDADGAWAELKDGSKFQGTYLIGTDGAHSVVRGSLGLSFAGEDYPGRVLRLMVRDDLNEFLPSVAGVSYLYTDDHRSISLLEMPDCWRVIIRVPDGISDETVMKPEWYSQVLEEFIPACKGRVDVIRTDIYSASKMLAETNLVGRIALAGDAVHLTNTRGGMNMNCGIHDAYILAAAIENAIQTGSHNQVQEAQQERLRVARDELLPRTDRNVVGKEEWLAYITDVAADEIKAREYLLGSSMIDISPSRMKVKDTAREGARG</sequence>
<dbReference type="Gene3D" id="3.30.70.2450">
    <property type="match status" value="1"/>
</dbReference>
<dbReference type="PRINTS" id="PR00420">
    <property type="entry name" value="RNGMNOXGNASE"/>
</dbReference>
<gene>
    <name evidence="5" type="ORF">FHR98_001657</name>
</gene>
<dbReference type="InterPro" id="IPR002938">
    <property type="entry name" value="FAD-bd"/>
</dbReference>
<evidence type="ECO:0000256" key="2">
    <source>
        <dbReference type="ARBA" id="ARBA00022630"/>
    </source>
</evidence>
<dbReference type="RefSeq" id="WP_183416206.1">
    <property type="nucleotide sequence ID" value="NZ_JACHXA010000004.1"/>
</dbReference>
<organism evidence="5 6">
    <name type="scientific">Limibacillus halophilus</name>
    <dbReference type="NCBI Taxonomy" id="1579333"/>
    <lineage>
        <taxon>Bacteria</taxon>
        <taxon>Pseudomonadati</taxon>
        <taxon>Pseudomonadota</taxon>
        <taxon>Alphaproteobacteria</taxon>
        <taxon>Rhodospirillales</taxon>
        <taxon>Rhodovibrionaceae</taxon>
        <taxon>Limibacillus</taxon>
    </lineage>
</organism>
<keyword evidence="6" id="KW-1185">Reference proteome</keyword>
<keyword evidence="3" id="KW-0274">FAD</keyword>
<dbReference type="GO" id="GO:0016709">
    <property type="term" value="F:oxidoreductase activity, acting on paired donors, with incorporation or reduction of molecular oxygen, NAD(P)H as one donor, and incorporation of one atom of oxygen"/>
    <property type="evidence" value="ECO:0007669"/>
    <property type="project" value="UniProtKB-ARBA"/>
</dbReference>
<name>A0A839SUK6_9PROT</name>
<dbReference type="EMBL" id="JACHXA010000004">
    <property type="protein sequence ID" value="MBB3065370.1"/>
    <property type="molecule type" value="Genomic_DNA"/>
</dbReference>
<evidence type="ECO:0000313" key="5">
    <source>
        <dbReference type="EMBL" id="MBB3065370.1"/>
    </source>
</evidence>
<evidence type="ECO:0000256" key="1">
    <source>
        <dbReference type="ARBA" id="ARBA00001974"/>
    </source>
</evidence>
<keyword evidence="2" id="KW-0285">Flavoprotein</keyword>
<dbReference type="PANTHER" id="PTHR43004">
    <property type="entry name" value="TRK SYSTEM POTASSIUM UPTAKE PROTEIN"/>
    <property type="match status" value="1"/>
</dbReference>
<dbReference type="Gene3D" id="3.50.50.60">
    <property type="entry name" value="FAD/NAD(P)-binding domain"/>
    <property type="match status" value="1"/>
</dbReference>
<dbReference type="InterPro" id="IPR050641">
    <property type="entry name" value="RIFMO-like"/>
</dbReference>
<dbReference type="AlphaFoldDB" id="A0A839SUK6"/>
<accession>A0A839SUK6</accession>
<proteinExistence type="predicted"/>
<evidence type="ECO:0000259" key="4">
    <source>
        <dbReference type="Pfam" id="PF01494"/>
    </source>
</evidence>
<evidence type="ECO:0000256" key="3">
    <source>
        <dbReference type="ARBA" id="ARBA00022827"/>
    </source>
</evidence>
<dbReference type="GO" id="GO:0071949">
    <property type="term" value="F:FAD binding"/>
    <property type="evidence" value="ECO:0007669"/>
    <property type="project" value="InterPro"/>
</dbReference>
<comment type="cofactor">
    <cofactor evidence="1">
        <name>FAD</name>
        <dbReference type="ChEBI" id="CHEBI:57692"/>
    </cofactor>
</comment>
<reference evidence="5 6" key="1">
    <citation type="submission" date="2020-08" db="EMBL/GenBank/DDBJ databases">
        <title>Genomic Encyclopedia of Type Strains, Phase III (KMG-III): the genomes of soil and plant-associated and newly described type strains.</title>
        <authorList>
            <person name="Whitman W."/>
        </authorList>
    </citation>
    <scope>NUCLEOTIDE SEQUENCE [LARGE SCALE GENOMIC DNA]</scope>
    <source>
        <strain evidence="5 6">CECT 8803</strain>
    </source>
</reference>
<dbReference type="Proteomes" id="UP000581135">
    <property type="component" value="Unassembled WGS sequence"/>
</dbReference>
<dbReference type="Pfam" id="PF01494">
    <property type="entry name" value="FAD_binding_3"/>
    <property type="match status" value="1"/>
</dbReference>
<protein>
    <submittedName>
        <fullName evidence="5">2-polyprenyl-6-methoxyphenol hydroxylase-like FAD-dependent oxidoreductase</fullName>
    </submittedName>
</protein>
<dbReference type="InterPro" id="IPR036188">
    <property type="entry name" value="FAD/NAD-bd_sf"/>
</dbReference>
<feature type="domain" description="FAD-binding" evidence="4">
    <location>
        <begin position="8"/>
        <end position="340"/>
    </location>
</feature>
<evidence type="ECO:0000313" key="6">
    <source>
        <dbReference type="Proteomes" id="UP000581135"/>
    </source>
</evidence>
<dbReference type="SUPFAM" id="SSF51905">
    <property type="entry name" value="FAD/NAD(P)-binding domain"/>
    <property type="match status" value="1"/>
</dbReference>